<gene>
    <name evidence="14" type="primary">pttg1</name>
</gene>
<evidence type="ECO:0000256" key="3">
    <source>
        <dbReference type="ARBA" id="ARBA00009264"/>
    </source>
</evidence>
<comment type="subcellular location">
    <subcellularLocation>
        <location evidence="2">Cytoplasm</location>
    </subcellularLocation>
    <subcellularLocation>
        <location evidence="1">Nucleus</location>
    </subcellularLocation>
</comment>
<name>A0A8C4YYK7_GADMO</name>
<evidence type="ECO:0000256" key="7">
    <source>
        <dbReference type="ARBA" id="ARBA00022776"/>
    </source>
</evidence>
<evidence type="ECO:0000256" key="2">
    <source>
        <dbReference type="ARBA" id="ARBA00004496"/>
    </source>
</evidence>
<dbReference type="GO" id="GO:0045143">
    <property type="term" value="P:homologous chromosome segregation"/>
    <property type="evidence" value="ECO:0007669"/>
    <property type="project" value="TreeGrafter"/>
</dbReference>
<keyword evidence="8" id="KW-0159">Chromosome partition</keyword>
<evidence type="ECO:0000256" key="12">
    <source>
        <dbReference type="ARBA" id="ARBA00023306"/>
    </source>
</evidence>
<protein>
    <recommendedName>
        <fullName evidence="13">Securin</fullName>
    </recommendedName>
</protein>
<dbReference type="PANTHER" id="PTHR10418:SF2">
    <property type="entry name" value="SECURIN"/>
    <property type="match status" value="1"/>
</dbReference>
<keyword evidence="5" id="KW-0132">Cell division</keyword>
<keyword evidence="15" id="KW-1185">Reference proteome</keyword>
<accession>A0A8C4YYK7</accession>
<evidence type="ECO:0000256" key="13">
    <source>
        <dbReference type="ARBA" id="ARBA00039185"/>
    </source>
</evidence>
<dbReference type="GeneID" id="115552477"/>
<evidence type="ECO:0000256" key="6">
    <source>
        <dbReference type="ARBA" id="ARBA00022737"/>
    </source>
</evidence>
<dbReference type="OMA" id="PPVCYDF"/>
<comment type="similarity">
    <text evidence="3">Belongs to the securin family.</text>
</comment>
<evidence type="ECO:0000256" key="10">
    <source>
        <dbReference type="ARBA" id="ARBA00023036"/>
    </source>
</evidence>
<evidence type="ECO:0000256" key="5">
    <source>
        <dbReference type="ARBA" id="ARBA00022618"/>
    </source>
</evidence>
<evidence type="ECO:0000256" key="1">
    <source>
        <dbReference type="ARBA" id="ARBA00004123"/>
    </source>
</evidence>
<evidence type="ECO:0000313" key="15">
    <source>
        <dbReference type="Proteomes" id="UP000694546"/>
    </source>
</evidence>
<organism evidence="14 15">
    <name type="scientific">Gadus morhua</name>
    <name type="common">Atlantic cod</name>
    <dbReference type="NCBI Taxonomy" id="8049"/>
    <lineage>
        <taxon>Eukaryota</taxon>
        <taxon>Metazoa</taxon>
        <taxon>Chordata</taxon>
        <taxon>Craniata</taxon>
        <taxon>Vertebrata</taxon>
        <taxon>Euteleostomi</taxon>
        <taxon>Actinopterygii</taxon>
        <taxon>Neopterygii</taxon>
        <taxon>Teleostei</taxon>
        <taxon>Neoteleostei</taxon>
        <taxon>Acanthomorphata</taxon>
        <taxon>Zeiogadaria</taxon>
        <taxon>Gadariae</taxon>
        <taxon>Gadiformes</taxon>
        <taxon>Gadoidei</taxon>
        <taxon>Gadidae</taxon>
        <taxon>Gadus</taxon>
    </lineage>
</organism>
<evidence type="ECO:0000256" key="4">
    <source>
        <dbReference type="ARBA" id="ARBA00022490"/>
    </source>
</evidence>
<dbReference type="GO" id="GO:0017124">
    <property type="term" value="F:SH3 domain binding"/>
    <property type="evidence" value="ECO:0007669"/>
    <property type="project" value="UniProtKB-KW"/>
</dbReference>
<dbReference type="GO" id="GO:0005737">
    <property type="term" value="C:cytoplasm"/>
    <property type="evidence" value="ECO:0007669"/>
    <property type="project" value="UniProtKB-SubCell"/>
</dbReference>
<reference evidence="14" key="2">
    <citation type="submission" date="2025-09" db="UniProtKB">
        <authorList>
            <consortium name="Ensembl"/>
        </authorList>
    </citation>
    <scope>IDENTIFICATION</scope>
</reference>
<keyword evidence="6" id="KW-0677">Repeat</keyword>
<keyword evidence="4" id="KW-0963">Cytoplasm</keyword>
<dbReference type="Proteomes" id="UP000694546">
    <property type="component" value="Chromosome 10"/>
</dbReference>
<evidence type="ECO:0000256" key="8">
    <source>
        <dbReference type="ARBA" id="ARBA00022829"/>
    </source>
</evidence>
<keyword evidence="11" id="KW-0539">Nucleus</keyword>
<dbReference type="AlphaFoldDB" id="A0A8C4YYK7"/>
<dbReference type="OrthoDB" id="9905975at2759"/>
<dbReference type="Ensembl" id="ENSGMOT00000001801.2">
    <property type="protein sequence ID" value="ENSGMOP00000001740.1"/>
    <property type="gene ID" value="ENSGMOG00000001643.2"/>
</dbReference>
<sequence>MANIIYADRENLSLPGPTLKARQRLLSAPENLLKTPKHAKKLLTPVQSARKALGAVNKISGTPAVSRHEMKPQKTQETKVKCIPQSKVEEYPDIEGFVPYDPLEFEKHYVPEDMVRFGYLALPGLASIPRSYCIPEEDFELIEPCTTTPSSSKVQHGSGDCSAELNAFLQTISELTIDLPSESD</sequence>
<evidence type="ECO:0000313" key="14">
    <source>
        <dbReference type="Ensembl" id="ENSGMOP00000001740.1"/>
    </source>
</evidence>
<keyword evidence="12" id="KW-0131">Cell cycle</keyword>
<dbReference type="GO" id="GO:0051301">
    <property type="term" value="P:cell division"/>
    <property type="evidence" value="ECO:0007669"/>
    <property type="project" value="UniProtKB-KW"/>
</dbReference>
<keyword evidence="10" id="KW-0729">SH3-binding</keyword>
<dbReference type="GeneTree" id="ENSGT00730000112008"/>
<dbReference type="GO" id="GO:0005634">
    <property type="term" value="C:nucleus"/>
    <property type="evidence" value="ECO:0007669"/>
    <property type="project" value="UniProtKB-SubCell"/>
</dbReference>
<proteinExistence type="inferred from homology"/>
<evidence type="ECO:0000256" key="11">
    <source>
        <dbReference type="ARBA" id="ARBA00023242"/>
    </source>
</evidence>
<dbReference type="GO" id="GO:0051276">
    <property type="term" value="P:chromosome organization"/>
    <property type="evidence" value="ECO:0007669"/>
    <property type="project" value="InterPro"/>
</dbReference>
<reference evidence="14" key="1">
    <citation type="submission" date="2025-08" db="UniProtKB">
        <authorList>
            <consortium name="Ensembl"/>
        </authorList>
    </citation>
    <scope>IDENTIFICATION</scope>
</reference>
<dbReference type="InterPro" id="IPR006940">
    <property type="entry name" value="Securin_separation_inhibitor"/>
</dbReference>
<dbReference type="PANTHER" id="PTHR10418">
    <property type="entry name" value="SECURIN-3"/>
    <property type="match status" value="1"/>
</dbReference>
<dbReference type="RefSeq" id="XP_030224486.1">
    <property type="nucleotide sequence ID" value="XM_030368626.1"/>
</dbReference>
<keyword evidence="7" id="KW-0498">Mitosis</keyword>
<keyword evidence="9" id="KW-0832">Ubl conjugation</keyword>
<evidence type="ECO:0000256" key="9">
    <source>
        <dbReference type="ARBA" id="ARBA00022843"/>
    </source>
</evidence>